<accession>A0AAV9CDW7</accession>
<keyword evidence="3 7" id="KW-0064">Aspartyl protease</keyword>
<feature type="domain" description="Peptidase A1" evidence="10">
    <location>
        <begin position="93"/>
        <end position="459"/>
    </location>
</feature>
<feature type="signal peptide" evidence="9">
    <location>
        <begin position="1"/>
        <end position="26"/>
    </location>
</feature>
<reference evidence="11" key="2">
    <citation type="submission" date="2023-06" db="EMBL/GenBank/DDBJ databases">
        <authorList>
            <person name="Ma L."/>
            <person name="Liu K.-W."/>
            <person name="Li Z."/>
            <person name="Hsiao Y.-Y."/>
            <person name="Qi Y."/>
            <person name="Fu T."/>
            <person name="Tang G."/>
            <person name="Zhang D."/>
            <person name="Sun W.-H."/>
            <person name="Liu D.-K."/>
            <person name="Li Y."/>
            <person name="Chen G.-Z."/>
            <person name="Liu X.-D."/>
            <person name="Liao X.-Y."/>
            <person name="Jiang Y.-T."/>
            <person name="Yu X."/>
            <person name="Hao Y."/>
            <person name="Huang J."/>
            <person name="Zhao X.-W."/>
            <person name="Ke S."/>
            <person name="Chen Y.-Y."/>
            <person name="Wu W.-L."/>
            <person name="Hsu J.-L."/>
            <person name="Lin Y.-F."/>
            <person name="Huang M.-D."/>
            <person name="Li C.-Y."/>
            <person name="Huang L."/>
            <person name="Wang Z.-W."/>
            <person name="Zhao X."/>
            <person name="Zhong W.-Y."/>
            <person name="Peng D.-H."/>
            <person name="Ahmad S."/>
            <person name="Lan S."/>
            <person name="Zhang J.-S."/>
            <person name="Tsai W.-C."/>
            <person name="Van De Peer Y."/>
            <person name="Liu Z.-J."/>
        </authorList>
    </citation>
    <scope>NUCLEOTIDE SEQUENCE</scope>
    <source>
        <strain evidence="11">CP</strain>
        <tissue evidence="11">Leaves</tissue>
    </source>
</reference>
<evidence type="ECO:0000259" key="10">
    <source>
        <dbReference type="PROSITE" id="PS51767"/>
    </source>
</evidence>
<dbReference type="InterPro" id="IPR051708">
    <property type="entry name" value="Plant_Aspart_Prot_A1"/>
</dbReference>
<dbReference type="Proteomes" id="UP001180020">
    <property type="component" value="Unassembled WGS sequence"/>
</dbReference>
<dbReference type="GO" id="GO:0004190">
    <property type="term" value="F:aspartic-type endopeptidase activity"/>
    <property type="evidence" value="ECO:0007669"/>
    <property type="project" value="UniProtKB-KW"/>
</dbReference>
<comment type="caution">
    <text evidence="11">The sequence shown here is derived from an EMBL/GenBank/DDBJ whole genome shotgun (WGS) entry which is preliminary data.</text>
</comment>
<dbReference type="PANTHER" id="PTHR47967">
    <property type="entry name" value="OS07G0603500 PROTEIN-RELATED"/>
    <property type="match status" value="1"/>
</dbReference>
<dbReference type="InterPro" id="IPR032861">
    <property type="entry name" value="TAXi_N"/>
</dbReference>
<evidence type="ECO:0000256" key="2">
    <source>
        <dbReference type="ARBA" id="ARBA00022670"/>
    </source>
</evidence>
<evidence type="ECO:0000313" key="12">
    <source>
        <dbReference type="Proteomes" id="UP001180020"/>
    </source>
</evidence>
<evidence type="ECO:0000256" key="1">
    <source>
        <dbReference type="ARBA" id="ARBA00007447"/>
    </source>
</evidence>
<feature type="active site" evidence="6">
    <location>
        <position position="111"/>
    </location>
</feature>
<evidence type="ECO:0000256" key="5">
    <source>
        <dbReference type="ARBA" id="ARBA00023180"/>
    </source>
</evidence>
<keyword evidence="4 7" id="KW-0378">Hydrolase</keyword>
<dbReference type="EMBL" id="JAUJYO010000019">
    <property type="protein sequence ID" value="KAK1287076.1"/>
    <property type="molecule type" value="Genomic_DNA"/>
</dbReference>
<keyword evidence="2 7" id="KW-0645">Protease</keyword>
<evidence type="ECO:0000313" key="11">
    <source>
        <dbReference type="EMBL" id="KAK1287076.1"/>
    </source>
</evidence>
<dbReference type="PROSITE" id="PS51767">
    <property type="entry name" value="PEPTIDASE_A1"/>
    <property type="match status" value="1"/>
</dbReference>
<dbReference type="InterPro" id="IPR001969">
    <property type="entry name" value="Aspartic_peptidase_AS"/>
</dbReference>
<dbReference type="PANTHER" id="PTHR47967:SF36">
    <property type="entry name" value="PEPTIDASE A1 DOMAIN-CONTAINING PROTEIN"/>
    <property type="match status" value="1"/>
</dbReference>
<protein>
    <submittedName>
        <fullName evidence="11">Aspartic proteinase nepenthesin-1</fullName>
    </submittedName>
</protein>
<sequence>MPPPLPQHHLLLLLHLHLLLLPFISSQPTTPITLSLHSPTPPTTSHTTTPLHTLSLLVSSSLSRAHHIKHHNHSKSTPPLSTSPLYPHSYGGYSLSLSFGTPPQSLPLVFDTGSSLLWLPCTHSYLCLNCSFPNYPSKLPPFLPKLSLSSKLIGCKNPKCSWIHAPSFLSNCRYCPPDFPNCPQICPPYLLIYGSGSTAGILMSETLHLPDLSIANFTFGCSVLSQRQPSGIAGFGRAPPSLPSQLRLDRFSYCLISRRFDDDSSASGSLVLGGPAEDSSDGSSSTPFLPPPAAAPPASSSYYYVGLRRISVAGDESIKVSDASAPGGTIVDSGTTFTYVARGLFEQVARAVESHVGDRYERDADVEAVTGLRPCFRVSGDLDGLPEMALRFKGGADMDLPLQNCFSLVGDAGAACLMIVTDGSDAMENSGGPDVIIGSFQQQNYHMVFDLKRERLQFRRKDCLGTAT</sequence>
<dbReference type="GO" id="GO:0006508">
    <property type="term" value="P:proteolysis"/>
    <property type="evidence" value="ECO:0007669"/>
    <property type="project" value="UniProtKB-KW"/>
</dbReference>
<keyword evidence="12" id="KW-1185">Reference proteome</keyword>
<dbReference type="InterPro" id="IPR032799">
    <property type="entry name" value="TAXi_C"/>
</dbReference>
<keyword evidence="9" id="KW-0732">Signal</keyword>
<dbReference type="PROSITE" id="PS00141">
    <property type="entry name" value="ASP_PROTEASE"/>
    <property type="match status" value="1"/>
</dbReference>
<evidence type="ECO:0000256" key="6">
    <source>
        <dbReference type="PIRSR" id="PIRSR601461-1"/>
    </source>
</evidence>
<proteinExistence type="inferred from homology"/>
<keyword evidence="5" id="KW-0325">Glycoprotein</keyword>
<comment type="similarity">
    <text evidence="1 7">Belongs to the peptidase A1 family.</text>
</comment>
<dbReference type="AlphaFoldDB" id="A0AAV9CDW7"/>
<reference evidence="11" key="1">
    <citation type="journal article" date="2023" name="Nat. Commun.">
        <title>Diploid and tetraploid genomes of Acorus and the evolution of monocots.</title>
        <authorList>
            <person name="Ma L."/>
            <person name="Liu K.W."/>
            <person name="Li Z."/>
            <person name="Hsiao Y.Y."/>
            <person name="Qi Y."/>
            <person name="Fu T."/>
            <person name="Tang G.D."/>
            <person name="Zhang D."/>
            <person name="Sun W.H."/>
            <person name="Liu D.K."/>
            <person name="Li Y."/>
            <person name="Chen G.Z."/>
            <person name="Liu X.D."/>
            <person name="Liao X.Y."/>
            <person name="Jiang Y.T."/>
            <person name="Yu X."/>
            <person name="Hao Y."/>
            <person name="Huang J."/>
            <person name="Zhao X.W."/>
            <person name="Ke S."/>
            <person name="Chen Y.Y."/>
            <person name="Wu W.L."/>
            <person name="Hsu J.L."/>
            <person name="Lin Y.F."/>
            <person name="Huang M.D."/>
            <person name="Li C.Y."/>
            <person name="Huang L."/>
            <person name="Wang Z.W."/>
            <person name="Zhao X."/>
            <person name="Zhong W.Y."/>
            <person name="Peng D.H."/>
            <person name="Ahmad S."/>
            <person name="Lan S."/>
            <person name="Zhang J.S."/>
            <person name="Tsai W.C."/>
            <person name="Van de Peer Y."/>
            <person name="Liu Z.J."/>
        </authorList>
    </citation>
    <scope>NUCLEOTIDE SEQUENCE</scope>
    <source>
        <strain evidence="11">CP</strain>
    </source>
</reference>
<dbReference type="Gene3D" id="2.40.70.10">
    <property type="entry name" value="Acid Proteases"/>
    <property type="match status" value="2"/>
</dbReference>
<dbReference type="InterPro" id="IPR033121">
    <property type="entry name" value="PEPTIDASE_A1"/>
</dbReference>
<evidence type="ECO:0000256" key="8">
    <source>
        <dbReference type="SAM" id="MobiDB-lite"/>
    </source>
</evidence>
<feature type="active site" evidence="6">
    <location>
        <position position="332"/>
    </location>
</feature>
<evidence type="ECO:0000256" key="4">
    <source>
        <dbReference type="ARBA" id="ARBA00022801"/>
    </source>
</evidence>
<dbReference type="InterPro" id="IPR034161">
    <property type="entry name" value="Pepsin-like_plant"/>
</dbReference>
<feature type="region of interest" description="Disordered" evidence="8">
    <location>
        <begin position="263"/>
        <end position="298"/>
    </location>
</feature>
<dbReference type="Pfam" id="PF14541">
    <property type="entry name" value="TAXi_C"/>
    <property type="match status" value="1"/>
</dbReference>
<organism evidence="11 12">
    <name type="scientific">Acorus calamus</name>
    <name type="common">Sweet flag</name>
    <dbReference type="NCBI Taxonomy" id="4465"/>
    <lineage>
        <taxon>Eukaryota</taxon>
        <taxon>Viridiplantae</taxon>
        <taxon>Streptophyta</taxon>
        <taxon>Embryophyta</taxon>
        <taxon>Tracheophyta</taxon>
        <taxon>Spermatophyta</taxon>
        <taxon>Magnoliopsida</taxon>
        <taxon>Liliopsida</taxon>
        <taxon>Acoraceae</taxon>
        <taxon>Acorus</taxon>
    </lineage>
</organism>
<evidence type="ECO:0000256" key="3">
    <source>
        <dbReference type="ARBA" id="ARBA00022750"/>
    </source>
</evidence>
<gene>
    <name evidence="11" type="primary">nep1</name>
    <name evidence="11" type="ORF">QJS10_CPB19g00456</name>
</gene>
<dbReference type="InterPro" id="IPR001461">
    <property type="entry name" value="Aspartic_peptidase_A1"/>
</dbReference>
<evidence type="ECO:0000256" key="9">
    <source>
        <dbReference type="SAM" id="SignalP"/>
    </source>
</evidence>
<name>A0AAV9CDW7_ACOCL</name>
<feature type="chain" id="PRO_5043698460" evidence="9">
    <location>
        <begin position="27"/>
        <end position="468"/>
    </location>
</feature>
<dbReference type="CDD" id="cd05476">
    <property type="entry name" value="pepsin_A_like_plant"/>
    <property type="match status" value="1"/>
</dbReference>
<dbReference type="SUPFAM" id="SSF50630">
    <property type="entry name" value="Acid proteases"/>
    <property type="match status" value="1"/>
</dbReference>
<dbReference type="PRINTS" id="PR00792">
    <property type="entry name" value="PEPSIN"/>
</dbReference>
<dbReference type="GO" id="GO:0005576">
    <property type="term" value="C:extracellular region"/>
    <property type="evidence" value="ECO:0007669"/>
    <property type="project" value="TreeGrafter"/>
</dbReference>
<dbReference type="InterPro" id="IPR021109">
    <property type="entry name" value="Peptidase_aspartic_dom_sf"/>
</dbReference>
<dbReference type="Pfam" id="PF14543">
    <property type="entry name" value="TAXi_N"/>
    <property type="match status" value="1"/>
</dbReference>
<evidence type="ECO:0000256" key="7">
    <source>
        <dbReference type="RuleBase" id="RU000454"/>
    </source>
</evidence>